<dbReference type="SMART" id="SM00382">
    <property type="entry name" value="AAA"/>
    <property type="match status" value="1"/>
</dbReference>
<proteinExistence type="predicted"/>
<protein>
    <submittedName>
        <fullName evidence="4">ABC transporter ATP-binding protein</fullName>
    </submittedName>
</protein>
<dbReference type="InterPro" id="IPR003593">
    <property type="entry name" value="AAA+_ATPase"/>
</dbReference>
<sequence length="309" mass="35242">MIKINNLVKRYGEFTALNHLNLEVKQGEILGLLGPNGSGKSTTMNCMLSLLSYDRGSVKLFGEEMSPEKYSIKQKIGVVPQDIAVFEEMNVKDNIYYYCGMYVKDKQTRHDYVEDVIKLVGLEDFLTFYPKQLSGGLKRRLNIACGIVHKPELIFLDEPTVAVDPQSRNKILESIKELNRRGATIVYTTHYMEEVEILCNHIVIIDHGQVIAEGTKEQLKNMVRTTGKIALEVPDISQRQLQAIRQLPGVTEISYDELYLTVNTVELKQSMLPILNYFEKEDILFSNLQTDEATLNDVFLEITGKELRD</sequence>
<dbReference type="EMBL" id="JAFREM010000018">
    <property type="protein sequence ID" value="MBO1306876.1"/>
    <property type="molecule type" value="Genomic_DNA"/>
</dbReference>
<gene>
    <name evidence="4" type="ORF">JZO70_11930</name>
</gene>
<evidence type="ECO:0000259" key="3">
    <source>
        <dbReference type="PROSITE" id="PS50893"/>
    </source>
</evidence>
<evidence type="ECO:0000256" key="1">
    <source>
        <dbReference type="ARBA" id="ARBA00022741"/>
    </source>
</evidence>
<dbReference type="RefSeq" id="WP_207673797.1">
    <property type="nucleotide sequence ID" value="NZ_JAFREM010000018.1"/>
</dbReference>
<accession>A0ABS3LB80</accession>
<dbReference type="PANTHER" id="PTHR43582:SF2">
    <property type="entry name" value="LINEARMYCIN RESISTANCE ATP-BINDING PROTEIN LNRL"/>
    <property type="match status" value="1"/>
</dbReference>
<feature type="domain" description="ABC transporter" evidence="3">
    <location>
        <begin position="2"/>
        <end position="232"/>
    </location>
</feature>
<dbReference type="InterPro" id="IPR003439">
    <property type="entry name" value="ABC_transporter-like_ATP-bd"/>
</dbReference>
<dbReference type="GO" id="GO:0005524">
    <property type="term" value="F:ATP binding"/>
    <property type="evidence" value="ECO:0007669"/>
    <property type="project" value="UniProtKB-KW"/>
</dbReference>
<organism evidence="4 5">
    <name type="scientific">Candidatus Enterococcus moelleringii</name>
    <dbReference type="NCBI Taxonomy" id="2815325"/>
    <lineage>
        <taxon>Bacteria</taxon>
        <taxon>Bacillati</taxon>
        <taxon>Bacillota</taxon>
        <taxon>Bacilli</taxon>
        <taxon>Lactobacillales</taxon>
        <taxon>Enterococcaceae</taxon>
        <taxon>Enterococcus</taxon>
    </lineage>
</organism>
<dbReference type="PANTHER" id="PTHR43582">
    <property type="entry name" value="LINEARMYCIN RESISTANCE ATP-BINDING PROTEIN LNRL"/>
    <property type="match status" value="1"/>
</dbReference>
<dbReference type="SUPFAM" id="SSF52540">
    <property type="entry name" value="P-loop containing nucleoside triphosphate hydrolases"/>
    <property type="match status" value="1"/>
</dbReference>
<dbReference type="PROSITE" id="PS50893">
    <property type="entry name" value="ABC_TRANSPORTER_2"/>
    <property type="match status" value="1"/>
</dbReference>
<keyword evidence="1" id="KW-0547">Nucleotide-binding</keyword>
<evidence type="ECO:0000313" key="4">
    <source>
        <dbReference type="EMBL" id="MBO1306876.1"/>
    </source>
</evidence>
<reference evidence="4 5" key="1">
    <citation type="submission" date="2021-03" db="EMBL/GenBank/DDBJ databases">
        <title>Enterococcal diversity collection.</title>
        <authorList>
            <person name="Gilmore M.S."/>
            <person name="Schwartzman J."/>
            <person name="Van Tyne D."/>
            <person name="Martin M."/>
            <person name="Earl A.M."/>
            <person name="Manson A.L."/>
            <person name="Straub T."/>
            <person name="Salamzade R."/>
            <person name="Saavedra J."/>
            <person name="Lebreton F."/>
            <person name="Prichula J."/>
            <person name="Schaufler K."/>
            <person name="Gaca A."/>
            <person name="Sgardioli B."/>
            <person name="Wagenaar J."/>
            <person name="Strong T."/>
        </authorList>
    </citation>
    <scope>NUCLEOTIDE SEQUENCE [LARGE SCALE GENOMIC DNA]</scope>
    <source>
        <strain evidence="4 5">669A</strain>
    </source>
</reference>
<dbReference type="Gene3D" id="3.40.50.300">
    <property type="entry name" value="P-loop containing nucleotide triphosphate hydrolases"/>
    <property type="match status" value="1"/>
</dbReference>
<dbReference type="CDD" id="cd03230">
    <property type="entry name" value="ABC_DR_subfamily_A"/>
    <property type="match status" value="1"/>
</dbReference>
<dbReference type="Pfam" id="PF00005">
    <property type="entry name" value="ABC_tran"/>
    <property type="match status" value="1"/>
</dbReference>
<keyword evidence="5" id="KW-1185">Reference proteome</keyword>
<keyword evidence="2 4" id="KW-0067">ATP-binding</keyword>
<comment type="caution">
    <text evidence="4">The sequence shown here is derived from an EMBL/GenBank/DDBJ whole genome shotgun (WGS) entry which is preliminary data.</text>
</comment>
<dbReference type="InterPro" id="IPR027417">
    <property type="entry name" value="P-loop_NTPase"/>
</dbReference>
<dbReference type="Proteomes" id="UP000664601">
    <property type="component" value="Unassembled WGS sequence"/>
</dbReference>
<evidence type="ECO:0000256" key="2">
    <source>
        <dbReference type="ARBA" id="ARBA00022840"/>
    </source>
</evidence>
<evidence type="ECO:0000313" key="5">
    <source>
        <dbReference type="Proteomes" id="UP000664601"/>
    </source>
</evidence>
<name>A0ABS3LB80_9ENTE</name>